<protein>
    <recommendedName>
        <fullName evidence="2">VHS domain-containing protein</fullName>
    </recommendedName>
</protein>
<dbReference type="GO" id="GO:0035091">
    <property type="term" value="F:phosphatidylinositol binding"/>
    <property type="evidence" value="ECO:0007669"/>
    <property type="project" value="InterPro"/>
</dbReference>
<feature type="domain" description="VHS" evidence="2">
    <location>
        <begin position="358"/>
        <end position="456"/>
    </location>
</feature>
<evidence type="ECO:0000313" key="3">
    <source>
        <dbReference type="EMBL" id="ORX84097.1"/>
    </source>
</evidence>
<evidence type="ECO:0000256" key="1">
    <source>
        <dbReference type="SAM" id="MobiDB-lite"/>
    </source>
</evidence>
<reference evidence="3 4" key="2">
    <citation type="submission" date="2016-08" db="EMBL/GenBank/DDBJ databases">
        <title>Pervasive Adenine N6-methylation of Active Genes in Fungi.</title>
        <authorList>
            <consortium name="DOE Joint Genome Institute"/>
            <person name="Mondo S.J."/>
            <person name="Dannebaum R.O."/>
            <person name="Kuo R.C."/>
            <person name="Labutti K."/>
            <person name="Haridas S."/>
            <person name="Kuo A."/>
            <person name="Salamov A."/>
            <person name="Ahrendt S.R."/>
            <person name="Lipzen A."/>
            <person name="Sullivan W."/>
            <person name="Andreopoulos W.B."/>
            <person name="Clum A."/>
            <person name="Lindquist E."/>
            <person name="Daum C."/>
            <person name="Ramamoorthy G.K."/>
            <person name="Gryganskyi A."/>
            <person name="Culley D."/>
            <person name="Magnuson J.K."/>
            <person name="James T.Y."/>
            <person name="O'Malley M.A."/>
            <person name="Stajich J.E."/>
            <person name="Spatafora J.W."/>
            <person name="Visel A."/>
            <person name="Grigoriev I.V."/>
        </authorList>
    </citation>
    <scope>NUCLEOTIDE SEQUENCE [LARGE SCALE GENOMIC DNA]</scope>
    <source>
        <strain evidence="3 4">S4</strain>
    </source>
</reference>
<dbReference type="PROSITE" id="PS50179">
    <property type="entry name" value="VHS"/>
    <property type="match status" value="1"/>
</dbReference>
<evidence type="ECO:0000313" key="4">
    <source>
        <dbReference type="Proteomes" id="UP000193944"/>
    </source>
</evidence>
<keyword evidence="4" id="KW-1185">Reference proteome</keyword>
<feature type="region of interest" description="Disordered" evidence="1">
    <location>
        <begin position="175"/>
        <end position="203"/>
    </location>
</feature>
<dbReference type="GO" id="GO:0043130">
    <property type="term" value="F:ubiquitin binding"/>
    <property type="evidence" value="ECO:0007669"/>
    <property type="project" value="InterPro"/>
</dbReference>
<comment type="caution">
    <text evidence="3">The sequence shown here is derived from an EMBL/GenBank/DDBJ whole genome shotgun (WGS) entry which is preliminary data.</text>
</comment>
<accession>A0A1Y1XEG2</accession>
<dbReference type="EMBL" id="MCFG01000059">
    <property type="protein sequence ID" value="ORX84097.1"/>
    <property type="molecule type" value="Genomic_DNA"/>
</dbReference>
<name>A0A1Y1XEG2_9FUNG</name>
<sequence>MSNDSLSLLVSAMNISPSTDKLNNNTKMSIKDSLDYIFSSESDHELMSYIKSKKSELNNNITRINNNRSKKKNVKNDLKKSSKNDLMDDLSIRGNKVHMQKLNNNSPINYYVPESEIIFNNIIKSNLSINNHGNKLNISIDNTKLNKKSSTKSQTVKTKSQIIDSLESKKTRLFTSTKPSLNNKLNNEHINSLSTSSDNYWNNKKNQLDRKEVKLKKYDLSSLLNFPSNSDYIKSLEDSYLSLNIENDDTLINDQSSNSDLDIIHRNSNGEKQSNSYIINNKNVLNNNNNKNNNNHNHNNNNNNEKVAQLKLIIPKIVIDDSINNDYSDDDNDNKEDYDNVKYNEINNHKIYQNINKKLCDSCNNEKVSNPKETLNTNFDKITITNLEENIMNLNLLDQQKNLLKAKNNCNDSFSSILSINFNDYIKKKLKNSSNDDDIKITNYVKKVSSKSLKLY</sequence>
<proteinExistence type="predicted"/>
<dbReference type="Proteomes" id="UP000193944">
    <property type="component" value="Unassembled WGS sequence"/>
</dbReference>
<evidence type="ECO:0000259" key="2">
    <source>
        <dbReference type="PROSITE" id="PS50179"/>
    </source>
</evidence>
<reference evidence="3 4" key="1">
    <citation type="submission" date="2016-08" db="EMBL/GenBank/DDBJ databases">
        <title>A Parts List for Fungal Cellulosomes Revealed by Comparative Genomics.</title>
        <authorList>
            <consortium name="DOE Joint Genome Institute"/>
            <person name="Haitjema C.H."/>
            <person name="Gilmore S.P."/>
            <person name="Henske J.K."/>
            <person name="Solomon K.V."/>
            <person name="De Groot R."/>
            <person name="Kuo A."/>
            <person name="Mondo S.J."/>
            <person name="Salamov A.A."/>
            <person name="Labutti K."/>
            <person name="Zhao Z."/>
            <person name="Chiniquy J."/>
            <person name="Barry K."/>
            <person name="Brewer H.M."/>
            <person name="Purvine S.O."/>
            <person name="Wright A.T."/>
            <person name="Boxma B."/>
            <person name="Van Alen T."/>
            <person name="Hackstein J.H."/>
            <person name="Baker S.E."/>
            <person name="Grigoriev I.V."/>
            <person name="O'Malley M.A."/>
        </authorList>
    </citation>
    <scope>NUCLEOTIDE SEQUENCE [LARGE SCALE GENOMIC DNA]</scope>
    <source>
        <strain evidence="3 4">S4</strain>
    </source>
</reference>
<dbReference type="AlphaFoldDB" id="A0A1Y1XEG2"/>
<dbReference type="InterPro" id="IPR002014">
    <property type="entry name" value="VHS_dom"/>
</dbReference>
<gene>
    <name evidence="3" type="ORF">BCR32DRAFT_242890</name>
</gene>
<organism evidence="3 4">
    <name type="scientific">Anaeromyces robustus</name>
    <dbReference type="NCBI Taxonomy" id="1754192"/>
    <lineage>
        <taxon>Eukaryota</taxon>
        <taxon>Fungi</taxon>
        <taxon>Fungi incertae sedis</taxon>
        <taxon>Chytridiomycota</taxon>
        <taxon>Chytridiomycota incertae sedis</taxon>
        <taxon>Neocallimastigomycetes</taxon>
        <taxon>Neocallimastigales</taxon>
        <taxon>Neocallimastigaceae</taxon>
        <taxon>Anaeromyces</taxon>
    </lineage>
</organism>